<dbReference type="STRING" id="35128.B8LDX1"/>
<dbReference type="PANTHER" id="PTHR32332">
    <property type="entry name" value="2-NITROPROPANE DIOXYGENASE"/>
    <property type="match status" value="1"/>
</dbReference>
<dbReference type="eggNOG" id="ENOG502RGMK">
    <property type="taxonomic scope" value="Eukaryota"/>
</dbReference>
<protein>
    <recommendedName>
        <fullName evidence="3">Nitronate monooxygenase domain-containing protein</fullName>
    </recommendedName>
</protein>
<dbReference type="InParanoid" id="B8LDX1"/>
<reference evidence="1 2" key="2">
    <citation type="journal article" date="2008" name="Nature">
        <title>The Phaeodactylum genome reveals the evolutionary history of diatom genomes.</title>
        <authorList>
            <person name="Bowler C."/>
            <person name="Allen A.E."/>
            <person name="Badger J.H."/>
            <person name="Grimwood J."/>
            <person name="Jabbari K."/>
            <person name="Kuo A."/>
            <person name="Maheswari U."/>
            <person name="Martens C."/>
            <person name="Maumus F."/>
            <person name="Otillar R.P."/>
            <person name="Rayko E."/>
            <person name="Salamov A."/>
            <person name="Vandepoele K."/>
            <person name="Beszteri B."/>
            <person name="Gruber A."/>
            <person name="Heijde M."/>
            <person name="Katinka M."/>
            <person name="Mock T."/>
            <person name="Valentin K."/>
            <person name="Verret F."/>
            <person name="Berges J.A."/>
            <person name="Brownlee C."/>
            <person name="Cadoret J.P."/>
            <person name="Chiovitti A."/>
            <person name="Choi C.J."/>
            <person name="Coesel S."/>
            <person name="De Martino A."/>
            <person name="Detter J.C."/>
            <person name="Durkin C."/>
            <person name="Falciatore A."/>
            <person name="Fournet J."/>
            <person name="Haruta M."/>
            <person name="Huysman M.J."/>
            <person name="Jenkins B.D."/>
            <person name="Jiroutova K."/>
            <person name="Jorgensen R.E."/>
            <person name="Joubert Y."/>
            <person name="Kaplan A."/>
            <person name="Kroger N."/>
            <person name="Kroth P.G."/>
            <person name="La Roche J."/>
            <person name="Lindquist E."/>
            <person name="Lommer M."/>
            <person name="Martin-Jezequel V."/>
            <person name="Lopez P.J."/>
            <person name="Lucas S."/>
            <person name="Mangogna M."/>
            <person name="McGinnis K."/>
            <person name="Medlin L.K."/>
            <person name="Montsant A."/>
            <person name="Oudot-Le Secq M.P."/>
            <person name="Napoli C."/>
            <person name="Obornik M."/>
            <person name="Parker M.S."/>
            <person name="Petit J.L."/>
            <person name="Porcel B.M."/>
            <person name="Poulsen N."/>
            <person name="Robison M."/>
            <person name="Rychlewski L."/>
            <person name="Rynearson T.A."/>
            <person name="Schmutz J."/>
            <person name="Shapiro H."/>
            <person name="Siaut M."/>
            <person name="Stanley M."/>
            <person name="Sussman M.R."/>
            <person name="Taylor A.R."/>
            <person name="Vardi A."/>
            <person name="von Dassow P."/>
            <person name="Vyverman W."/>
            <person name="Willis A."/>
            <person name="Wyrwicz L.S."/>
            <person name="Rokhsar D.S."/>
            <person name="Weissenbach J."/>
            <person name="Armbrust E.V."/>
            <person name="Green B.R."/>
            <person name="Van de Peer Y."/>
            <person name="Grigoriev I.V."/>
        </authorList>
    </citation>
    <scope>NUCLEOTIDE SEQUENCE [LARGE SCALE GENOMIC DNA]</scope>
    <source>
        <strain evidence="1 2">CCMP1335</strain>
    </source>
</reference>
<dbReference type="GO" id="GO:0016491">
    <property type="term" value="F:oxidoreductase activity"/>
    <property type="evidence" value="ECO:0000318"/>
    <property type="project" value="GO_Central"/>
</dbReference>
<dbReference type="KEGG" id="tps:THAPSDRAFT_11401"/>
<dbReference type="PaxDb" id="35128-Thaps11401"/>
<dbReference type="Proteomes" id="UP000001449">
    <property type="component" value="Unassembled WGS sequence"/>
</dbReference>
<name>B8LDX1_THAPS</name>
<dbReference type="Gene3D" id="3.20.20.70">
    <property type="entry name" value="Aldolase class I"/>
    <property type="match status" value="1"/>
</dbReference>
<organism evidence="1 2">
    <name type="scientific">Thalassiosira pseudonana</name>
    <name type="common">Marine diatom</name>
    <name type="synonym">Cyclotella nana</name>
    <dbReference type="NCBI Taxonomy" id="35128"/>
    <lineage>
        <taxon>Eukaryota</taxon>
        <taxon>Sar</taxon>
        <taxon>Stramenopiles</taxon>
        <taxon>Ochrophyta</taxon>
        <taxon>Bacillariophyta</taxon>
        <taxon>Coscinodiscophyceae</taxon>
        <taxon>Thalassiosirophycidae</taxon>
        <taxon>Thalassiosirales</taxon>
        <taxon>Thalassiosiraceae</taxon>
        <taxon>Thalassiosira</taxon>
    </lineage>
</organism>
<dbReference type="PANTHER" id="PTHR32332:SF33">
    <property type="entry name" value="NITRONATE MONOOXYGENASE DOMAIN-CONTAINING PROTEIN"/>
    <property type="match status" value="1"/>
</dbReference>
<dbReference type="EMBL" id="DS999421">
    <property type="protein sequence ID" value="EED86514.1"/>
    <property type="molecule type" value="Genomic_DNA"/>
</dbReference>
<evidence type="ECO:0000313" key="2">
    <source>
        <dbReference type="Proteomes" id="UP000001449"/>
    </source>
</evidence>
<evidence type="ECO:0008006" key="3">
    <source>
        <dbReference type="Google" id="ProtNLM"/>
    </source>
</evidence>
<accession>B8LDX1</accession>
<sequence>MMLLLVAITSNNIKQALSFVVRTQMTTTASTTTRLQSSVLDPNAAPVETKGERQLPKIIQGGMGVRISSWKLAREVSKRGELGVISGTAMDVVFVRTLQDGDPEGHFRRALATFPNQQMVERALDKYFIPEGKAANKPYRSLPLWTINPPRHLEEAAILGNYCEVWLAKHNDDGSPTGGVIGINRLTKVALPTIHSLYGAMLGGVDYVVMGAGIPAKIPGVLDALAEGKDCSLPIDVSGASSEEDEAYAMDFSPRNFWKGSGTSDVARTPLERPLFLPIVSSTTLAQSLLKRSNGSGPTRGIDGFVIELHTAGGHNAPPRGFHFEPEQAKGLNELGEPMYGEKDMVDIEAFGKVAKGLPFWFAGSYGKKEKLCEVLEGGGNGIQVGTLFALADESGMDSKVKQEILAEIATGHELKVFTDPAASPTGFPFKVLDVEGIPTLADKEVYDARPRVCNLGYLRQPYLQDNGEVGYRCASEPVNDFIAKGGDAKSTVGRKCLCNALCADAGFPQVRLVTNKETGEKDVFTEPSLITTGDDVNLCKELIRQEEDGTWHYTAGDVVDYLLSEWELKSSIAKQIEAESVEAVHI</sequence>
<proteinExistence type="predicted"/>
<evidence type="ECO:0000313" key="1">
    <source>
        <dbReference type="EMBL" id="EED86514.1"/>
    </source>
</evidence>
<dbReference type="SUPFAM" id="SSF51412">
    <property type="entry name" value="Inosine monophosphate dehydrogenase (IMPDH)"/>
    <property type="match status" value="1"/>
</dbReference>
<dbReference type="GeneID" id="7451859"/>
<keyword evidence="2" id="KW-1185">Reference proteome</keyword>
<dbReference type="InterPro" id="IPR013785">
    <property type="entry name" value="Aldolase_TIM"/>
</dbReference>
<reference evidence="1 2" key="1">
    <citation type="journal article" date="2004" name="Science">
        <title>The genome of the diatom Thalassiosira pseudonana: ecology, evolution, and metabolism.</title>
        <authorList>
            <person name="Armbrust E.V."/>
            <person name="Berges J.A."/>
            <person name="Bowler C."/>
            <person name="Green B.R."/>
            <person name="Martinez D."/>
            <person name="Putnam N.H."/>
            <person name="Zhou S."/>
            <person name="Allen A.E."/>
            <person name="Apt K.E."/>
            <person name="Bechner M."/>
            <person name="Brzezinski M.A."/>
            <person name="Chaal B.K."/>
            <person name="Chiovitti A."/>
            <person name="Davis A.K."/>
            <person name="Demarest M.S."/>
            <person name="Detter J.C."/>
            <person name="Glavina T."/>
            <person name="Goodstein D."/>
            <person name="Hadi M.Z."/>
            <person name="Hellsten U."/>
            <person name="Hildebrand M."/>
            <person name="Jenkins B.D."/>
            <person name="Jurka J."/>
            <person name="Kapitonov V.V."/>
            <person name="Kroger N."/>
            <person name="Lau W.W."/>
            <person name="Lane T.W."/>
            <person name="Larimer F.W."/>
            <person name="Lippmeier J.C."/>
            <person name="Lucas S."/>
            <person name="Medina M."/>
            <person name="Montsant A."/>
            <person name="Obornik M."/>
            <person name="Parker M.S."/>
            <person name="Palenik B."/>
            <person name="Pazour G.J."/>
            <person name="Richardson P.M."/>
            <person name="Rynearson T.A."/>
            <person name="Saito M.A."/>
            <person name="Schwartz D.C."/>
            <person name="Thamatrakoln K."/>
            <person name="Valentin K."/>
            <person name="Vardi A."/>
            <person name="Wilkerson F.P."/>
            <person name="Rokhsar D.S."/>
        </authorList>
    </citation>
    <scope>NUCLEOTIDE SEQUENCE [LARGE SCALE GENOMIC DNA]</scope>
    <source>
        <strain evidence="1 2">CCMP1335</strain>
    </source>
</reference>
<gene>
    <name evidence="1" type="ORF">THAPSDRAFT_11401</name>
</gene>
<dbReference type="HOGENOM" id="CLU_567088_0_0_1"/>
<dbReference type="AlphaFoldDB" id="B8LDX1"/>
<dbReference type="RefSeq" id="XP_002297189.1">
    <property type="nucleotide sequence ID" value="XM_002297153.1"/>
</dbReference>
<dbReference type="OMA" id="YRCAAEP"/>